<dbReference type="Gene3D" id="1.10.287.470">
    <property type="entry name" value="Helix hairpin bin"/>
    <property type="match status" value="1"/>
</dbReference>
<sequence length="400" mass="43883">MNKIDIKRKLPKTRKGKIILTISIIVFIALFFFVKKEIEVMLTPPAKPYSVVVNVAVVKSGILKASQKYLGDFRPENDAIITARVSAKLDYIASEGTPVKIGQVVAKLDSKDIQSNIQSLVYNKRSLESTLSGAYSEIEAANTQLANAKNNLERYQYLYKVEAVPKVELETMENNYKAAEANQKTAISHLQSIQESIKSVDSQIASLEDSLTYSVITSPFNGLVVKKYFNEGDTVVQGKPILEITGGKNSLVYVSVPVEISSKVKVGDIETIAYNGKTAQAVVDAVLSSSDNNLNMIKLKLNSNPFNLPAHTMIDTYIYTGSAKGFIVPNNSIVKSKGKTYVIVVGKDNRAKFVEVNILAQNDKESCVSGALTDNSEVVTGEDSLLLRIYENQPLEVVKE</sequence>
<dbReference type="Gene3D" id="2.40.30.170">
    <property type="match status" value="1"/>
</dbReference>
<dbReference type="AlphaFoldDB" id="A0A2R4W1D5"/>
<keyword evidence="2" id="KW-0175">Coiled coil</keyword>
<comment type="similarity">
    <text evidence="1">Belongs to the membrane fusion protein (MFP) (TC 8.A.1) family.</text>
</comment>
<dbReference type="Gene3D" id="2.40.50.100">
    <property type="match status" value="1"/>
</dbReference>
<dbReference type="Proteomes" id="UP000244792">
    <property type="component" value="Chromosome"/>
</dbReference>
<reference evidence="4 5" key="1">
    <citation type="submission" date="2017-04" db="EMBL/GenBank/DDBJ databases">
        <title>Genomic insights into metabolism of Thermodesulfobium acidiphilum.</title>
        <authorList>
            <person name="Toshchakov S.V."/>
            <person name="Frolov E.N."/>
            <person name="Kublanov I.V."/>
            <person name="Samarov N.I."/>
            <person name="Novikov A."/>
            <person name="Lebedinsky A.V."/>
            <person name="Bonch-Osmolovskaya E.A."/>
            <person name="Chernyh N.A."/>
        </authorList>
    </citation>
    <scope>NUCLEOTIDE SEQUENCE [LARGE SCALE GENOMIC DNA]</scope>
    <source>
        <strain evidence="4 5">3127-1</strain>
    </source>
</reference>
<dbReference type="PANTHER" id="PTHR30469">
    <property type="entry name" value="MULTIDRUG RESISTANCE PROTEIN MDTA"/>
    <property type="match status" value="1"/>
</dbReference>
<evidence type="ECO:0000313" key="4">
    <source>
        <dbReference type="EMBL" id="AWB10621.1"/>
    </source>
</evidence>
<dbReference type="InterPro" id="IPR006143">
    <property type="entry name" value="RND_pump_MFP"/>
</dbReference>
<dbReference type="GO" id="GO:0015562">
    <property type="term" value="F:efflux transmembrane transporter activity"/>
    <property type="evidence" value="ECO:0007669"/>
    <property type="project" value="TreeGrafter"/>
</dbReference>
<keyword evidence="3" id="KW-1133">Transmembrane helix</keyword>
<keyword evidence="3" id="KW-0812">Transmembrane</keyword>
<organism evidence="4 5">
    <name type="scientific">Thermodesulfobium acidiphilum</name>
    <dbReference type="NCBI Taxonomy" id="1794699"/>
    <lineage>
        <taxon>Bacteria</taxon>
        <taxon>Pseudomonadati</taxon>
        <taxon>Thermodesulfobiota</taxon>
        <taxon>Thermodesulfobiia</taxon>
        <taxon>Thermodesulfobiales</taxon>
        <taxon>Thermodesulfobiaceae</taxon>
        <taxon>Thermodesulfobium</taxon>
    </lineage>
</organism>
<protein>
    <submittedName>
        <fullName evidence="4">RND family efflux transporter, MFP subunit</fullName>
    </submittedName>
</protein>
<feature type="transmembrane region" description="Helical" evidence="3">
    <location>
        <begin position="16"/>
        <end position="34"/>
    </location>
</feature>
<dbReference type="KEGG" id="taci:TDSAC_1280"/>
<dbReference type="EMBL" id="CP020921">
    <property type="protein sequence ID" value="AWB10621.1"/>
    <property type="molecule type" value="Genomic_DNA"/>
</dbReference>
<evidence type="ECO:0000256" key="2">
    <source>
        <dbReference type="SAM" id="Coils"/>
    </source>
</evidence>
<dbReference type="Gene3D" id="2.40.420.20">
    <property type="match status" value="1"/>
</dbReference>
<keyword evidence="5" id="KW-1185">Reference proteome</keyword>
<keyword evidence="3" id="KW-0472">Membrane</keyword>
<gene>
    <name evidence="4" type="ORF">TDSAC_1280</name>
</gene>
<dbReference type="PANTHER" id="PTHR30469:SF15">
    <property type="entry name" value="HLYD FAMILY OF SECRETION PROTEINS"/>
    <property type="match status" value="1"/>
</dbReference>
<dbReference type="RefSeq" id="WP_108309411.1">
    <property type="nucleotide sequence ID" value="NZ_CP020921.1"/>
</dbReference>
<name>A0A2R4W1D5_THEAF</name>
<evidence type="ECO:0000313" key="5">
    <source>
        <dbReference type="Proteomes" id="UP000244792"/>
    </source>
</evidence>
<evidence type="ECO:0000256" key="3">
    <source>
        <dbReference type="SAM" id="Phobius"/>
    </source>
</evidence>
<dbReference type="GO" id="GO:1990281">
    <property type="term" value="C:efflux pump complex"/>
    <property type="evidence" value="ECO:0007669"/>
    <property type="project" value="TreeGrafter"/>
</dbReference>
<proteinExistence type="inferred from homology"/>
<dbReference type="SUPFAM" id="SSF111369">
    <property type="entry name" value="HlyD-like secretion proteins"/>
    <property type="match status" value="1"/>
</dbReference>
<evidence type="ECO:0000256" key="1">
    <source>
        <dbReference type="ARBA" id="ARBA00009477"/>
    </source>
</evidence>
<dbReference type="OrthoDB" id="9810430at2"/>
<dbReference type="NCBIfam" id="TIGR01730">
    <property type="entry name" value="RND_mfp"/>
    <property type="match status" value="1"/>
</dbReference>
<feature type="coiled-coil region" evidence="2">
    <location>
        <begin position="131"/>
        <end position="158"/>
    </location>
</feature>
<accession>A0A2R4W1D5</accession>